<protein>
    <submittedName>
        <fullName evidence="7">TetR family transcriptional regulator</fullName>
    </submittedName>
</protein>
<feature type="domain" description="HTH tetR-type" evidence="5">
    <location>
        <begin position="18"/>
        <end position="78"/>
    </location>
</feature>
<reference evidence="7" key="2">
    <citation type="submission" date="2014-08" db="EMBL/GenBank/DDBJ databases">
        <authorList>
            <person name="Wibberg D."/>
        </authorList>
    </citation>
    <scope>NUCLEOTIDE SEQUENCE</scope>
</reference>
<dbReference type="PROSITE" id="PS50977">
    <property type="entry name" value="HTH_TETR_2"/>
    <property type="match status" value="1"/>
</dbReference>
<dbReference type="InterPro" id="IPR009057">
    <property type="entry name" value="Homeodomain-like_sf"/>
</dbReference>
<gene>
    <name evidence="6" type="ORF">BRM9_2159</name>
    <name evidence="7" type="ORF">DSM1535_1098</name>
    <name evidence="8" type="ORF">MB9_2190</name>
</gene>
<organism evidence="7">
    <name type="scientific">Methanobacterium formicicum</name>
    <dbReference type="NCBI Taxonomy" id="2162"/>
    <lineage>
        <taxon>Archaea</taxon>
        <taxon>Methanobacteriati</taxon>
        <taxon>Methanobacteriota</taxon>
        <taxon>Methanomada group</taxon>
        <taxon>Methanobacteria</taxon>
        <taxon>Methanobacteriales</taxon>
        <taxon>Methanobacteriaceae</taxon>
        <taxon>Methanobacterium</taxon>
    </lineage>
</organism>
<keyword evidence="9" id="KW-1185">Reference proteome</keyword>
<dbReference type="PANTHER" id="PTHR30055:SF234">
    <property type="entry name" value="HTH-TYPE TRANSCRIPTIONAL REGULATOR BETI"/>
    <property type="match status" value="1"/>
</dbReference>
<evidence type="ECO:0000256" key="3">
    <source>
        <dbReference type="ARBA" id="ARBA00023163"/>
    </source>
</evidence>
<dbReference type="GO" id="GO:0003700">
    <property type="term" value="F:DNA-binding transcription factor activity"/>
    <property type="evidence" value="ECO:0007669"/>
    <property type="project" value="TreeGrafter"/>
</dbReference>
<dbReference type="PRINTS" id="PR00455">
    <property type="entry name" value="HTHTETR"/>
</dbReference>
<evidence type="ECO:0000313" key="8">
    <source>
        <dbReference type="EMBL" id="CEL25805.1"/>
    </source>
</evidence>
<keyword evidence="1" id="KW-0805">Transcription regulation</keyword>
<dbReference type="KEGG" id="mfi:DSM1535_1098"/>
<name>A0A090I355_METFO</name>
<dbReference type="GO" id="GO:0000976">
    <property type="term" value="F:transcription cis-regulatory region binding"/>
    <property type="evidence" value="ECO:0007669"/>
    <property type="project" value="TreeGrafter"/>
</dbReference>
<dbReference type="InterPro" id="IPR050109">
    <property type="entry name" value="HTH-type_TetR-like_transc_reg"/>
</dbReference>
<sequence length="219" mass="25368">MVTVISLSIKEIKKREKEQRRDYILDNAEKLFFSRDYDDVSMNQIAQEVGLNKATLYLYFNNKESIYFAIVLRGVRIFKEILKNRVELGKTGIGKLEEAGRAYFEFYQDHPDYHDAYLYFKSKRFKDSADEYALQIEALTGDLMIIICNSIQEGIKDGTIRNDVKPIEVAVFVAVTAERIVGLGPTTLKVLESQGISHEQFIEDSMDLWKHMVMETTRN</sequence>
<dbReference type="Proteomes" id="UP000029661">
    <property type="component" value="Chromosome"/>
</dbReference>
<dbReference type="SUPFAM" id="SSF46689">
    <property type="entry name" value="Homeodomain-like"/>
    <property type="match status" value="1"/>
</dbReference>
<evidence type="ECO:0000256" key="1">
    <source>
        <dbReference type="ARBA" id="ARBA00023015"/>
    </source>
</evidence>
<dbReference type="EMBL" id="LN515531">
    <property type="protein sequence ID" value="CEA13439.1"/>
    <property type="molecule type" value="Genomic_DNA"/>
</dbReference>
<dbReference type="AlphaFoldDB" id="A0A090I355"/>
<evidence type="ECO:0000313" key="6">
    <source>
        <dbReference type="EMBL" id="AIS32961.1"/>
    </source>
</evidence>
<keyword evidence="2 4" id="KW-0238">DNA-binding</keyword>
<dbReference type="Gene3D" id="1.10.10.60">
    <property type="entry name" value="Homeodomain-like"/>
    <property type="match status" value="1"/>
</dbReference>
<dbReference type="Pfam" id="PF00440">
    <property type="entry name" value="TetR_N"/>
    <property type="match status" value="1"/>
</dbReference>
<accession>A0A090I355</accession>
<feature type="DNA-binding region" description="H-T-H motif" evidence="4">
    <location>
        <begin position="41"/>
        <end position="60"/>
    </location>
</feature>
<evidence type="ECO:0000259" key="5">
    <source>
        <dbReference type="PROSITE" id="PS50977"/>
    </source>
</evidence>
<dbReference type="InterPro" id="IPR001647">
    <property type="entry name" value="HTH_TetR"/>
</dbReference>
<proteinExistence type="predicted"/>
<evidence type="ECO:0000256" key="2">
    <source>
        <dbReference type="ARBA" id="ARBA00023125"/>
    </source>
</evidence>
<dbReference type="SUPFAM" id="SSF48498">
    <property type="entry name" value="Tetracyclin repressor-like, C-terminal domain"/>
    <property type="match status" value="1"/>
</dbReference>
<dbReference type="STRING" id="2162.BRM9_2159"/>
<evidence type="ECO:0000313" key="7">
    <source>
        <dbReference type="EMBL" id="CEA13439.1"/>
    </source>
</evidence>
<dbReference type="EMBL" id="CP006933">
    <property type="protein sequence ID" value="AIS32961.1"/>
    <property type="molecule type" value="Genomic_DNA"/>
</dbReference>
<evidence type="ECO:0000313" key="9">
    <source>
        <dbReference type="Proteomes" id="UP000062768"/>
    </source>
</evidence>
<reference evidence="8" key="3">
    <citation type="submission" date="2014-09" db="EMBL/GenBank/DDBJ databases">
        <authorList>
            <person name="Bishop-Lilly K.A."/>
            <person name="Broomall S.M."/>
            <person name="Chain P.S."/>
            <person name="Chertkov O."/>
            <person name="Coyne S.R."/>
            <person name="Daligault H.E."/>
            <person name="Davenport K.W."/>
            <person name="Erkkila T."/>
            <person name="Frey K.G."/>
            <person name="Gibbons H.S."/>
            <person name="Gu W."/>
            <person name="Jaissle J."/>
            <person name="Johnson S.L."/>
            <person name="Koroleva G.I."/>
            <person name="Ladner J.T."/>
            <person name="Lo C.-C."/>
            <person name="Minogue T.D."/>
            <person name="Munk C."/>
            <person name="Palacios G.F."/>
            <person name="Redden C.L."/>
            <person name="Rosenzweig C.N."/>
            <person name="Scholz M.B."/>
            <person name="Teshima H."/>
            <person name="Xu Y."/>
        </authorList>
    </citation>
    <scope>NUCLEOTIDE SEQUENCE</scope>
    <source>
        <strain evidence="8">Mb9</strain>
    </source>
</reference>
<dbReference type="InterPro" id="IPR036271">
    <property type="entry name" value="Tet_transcr_reg_TetR-rel_C_sf"/>
</dbReference>
<dbReference type="PATRIC" id="fig|2162.10.peg.2261"/>
<dbReference type="EMBL" id="LN734822">
    <property type="protein sequence ID" value="CEL25805.1"/>
    <property type="molecule type" value="Genomic_DNA"/>
</dbReference>
<reference evidence="6" key="1">
    <citation type="submission" date="2013-12" db="EMBL/GenBank/DDBJ databases">
        <title>The complete genome sequence of Methanobacterium sp. BRM9.</title>
        <authorList>
            <consortium name="Pastoral Greenhouse Gas Research Consortium"/>
            <person name="Kelly W.J."/>
            <person name="Leahy S.C."/>
            <person name="Perry R."/>
            <person name="Li D."/>
            <person name="Altermann E."/>
            <person name="Lambie S.C."/>
            <person name="Attwood G.T."/>
        </authorList>
    </citation>
    <scope>NUCLEOTIDE SEQUENCE [LARGE SCALE GENOMIC DNA]</scope>
    <source>
        <strain evidence="6">BRM9</strain>
    </source>
</reference>
<dbReference type="Proteomes" id="UP000062768">
    <property type="component" value="Chromosome I"/>
</dbReference>
<keyword evidence="3" id="KW-0804">Transcription</keyword>
<dbReference type="Gene3D" id="1.10.357.10">
    <property type="entry name" value="Tetracycline Repressor, domain 2"/>
    <property type="match status" value="1"/>
</dbReference>
<dbReference type="KEGG" id="mfc:BRM9_2159"/>
<dbReference type="PANTHER" id="PTHR30055">
    <property type="entry name" value="HTH-TYPE TRANSCRIPTIONAL REGULATOR RUTR"/>
    <property type="match status" value="1"/>
</dbReference>
<evidence type="ECO:0000256" key="4">
    <source>
        <dbReference type="PROSITE-ProRule" id="PRU00335"/>
    </source>
</evidence>